<evidence type="ECO:0000313" key="1">
    <source>
        <dbReference type="EMBL" id="DAD40405.1"/>
    </source>
</evidence>
<evidence type="ECO:0000313" key="2">
    <source>
        <dbReference type="Proteomes" id="UP000607653"/>
    </source>
</evidence>
<dbReference type="Proteomes" id="UP000607653">
    <property type="component" value="Unassembled WGS sequence"/>
</dbReference>
<organism evidence="1 2">
    <name type="scientific">Nelumbo nucifera</name>
    <name type="common">Sacred lotus</name>
    <dbReference type="NCBI Taxonomy" id="4432"/>
    <lineage>
        <taxon>Eukaryota</taxon>
        <taxon>Viridiplantae</taxon>
        <taxon>Streptophyta</taxon>
        <taxon>Embryophyta</taxon>
        <taxon>Tracheophyta</taxon>
        <taxon>Spermatophyta</taxon>
        <taxon>Magnoliopsida</taxon>
        <taxon>Proteales</taxon>
        <taxon>Nelumbonaceae</taxon>
        <taxon>Nelumbo</taxon>
    </lineage>
</organism>
<sequence length="95" mass="10887">MDHLYYKSGIRGLRGRLGFVSRLLSSGLRGRFGLESPWLRIYETDFGWGKPKVELVNSDENGHFKGKTDILDYSSIFNDTGRDSINQFSNNKLIK</sequence>
<reference evidence="1 2" key="1">
    <citation type="journal article" date="2020" name="Mol. Biol. Evol.">
        <title>Distinct Expression and Methylation Patterns for Genes with Different Fates following a Single Whole-Genome Duplication in Flowering Plants.</title>
        <authorList>
            <person name="Shi T."/>
            <person name="Rahmani R.S."/>
            <person name="Gugger P.F."/>
            <person name="Wang M."/>
            <person name="Li H."/>
            <person name="Zhang Y."/>
            <person name="Li Z."/>
            <person name="Wang Q."/>
            <person name="Van de Peer Y."/>
            <person name="Marchal K."/>
            <person name="Chen J."/>
        </authorList>
    </citation>
    <scope>NUCLEOTIDE SEQUENCE [LARGE SCALE GENOMIC DNA]</scope>
    <source>
        <tissue evidence="1">Leaf</tissue>
    </source>
</reference>
<keyword evidence="2" id="KW-1185">Reference proteome</keyword>
<proteinExistence type="predicted"/>
<dbReference type="EMBL" id="DUZY01000005">
    <property type="protein sequence ID" value="DAD40405.1"/>
    <property type="molecule type" value="Genomic_DNA"/>
</dbReference>
<comment type="caution">
    <text evidence="1">The sequence shown here is derived from an EMBL/GenBank/DDBJ whole genome shotgun (WGS) entry which is preliminary data.</text>
</comment>
<dbReference type="AlphaFoldDB" id="A0A822ZAD3"/>
<gene>
    <name evidence="1" type="ORF">HUJ06_014728</name>
</gene>
<accession>A0A822ZAD3</accession>
<name>A0A822ZAD3_NELNU</name>
<protein>
    <submittedName>
        <fullName evidence="1">Uncharacterized protein</fullName>
    </submittedName>
</protein>